<comment type="caution">
    <text evidence="1">The sequence shown here is derived from an EMBL/GenBank/DDBJ whole genome shotgun (WGS) entry which is preliminary data.</text>
</comment>
<accession>A0ABT2MYV4</accession>
<gene>
    <name evidence="1" type="ORF">NG799_26790</name>
</gene>
<evidence type="ECO:0000313" key="1">
    <source>
        <dbReference type="EMBL" id="MCT7969926.1"/>
    </source>
</evidence>
<sequence>MLPASLGRYFGKNVVELVHNTPNKPFIPIWVEMVQTTGTTAGKNPPTQTHTRDWQNFKPTLNLEKTHQNQNQTGGPEPMLSLQEVATFINASDDRDAELAALALGEKNQATWIIDQASQEVLLANRVALDANCKPPREVLAKDISALWDEEPLRELTELVHRDSLVRDHTNRGYRWHKEPGSEVWLRKKHDFTVDYAEVNFLGRVCRFEIVKEALAV</sequence>
<dbReference type="EMBL" id="JAMXFF010000065">
    <property type="protein sequence ID" value="MCT7969926.1"/>
    <property type="molecule type" value="Genomic_DNA"/>
</dbReference>
<reference evidence="1 2" key="1">
    <citation type="journal article" date="2022" name="Front. Microbiol.">
        <title>High genomic differentiation and limited gene flow indicate recent cryptic speciation within the genus Laspinema (cyanobacteria).</title>
        <authorList>
            <person name="Stanojkovic A."/>
            <person name="Skoupy S."/>
            <person name="Skaloud P."/>
            <person name="Dvorak P."/>
        </authorList>
    </citation>
    <scope>NUCLEOTIDE SEQUENCE [LARGE SCALE GENOMIC DNA]</scope>
    <source>
        <strain evidence="1 2">D2a</strain>
    </source>
</reference>
<dbReference type="Proteomes" id="UP001525890">
    <property type="component" value="Unassembled WGS sequence"/>
</dbReference>
<evidence type="ECO:0000313" key="2">
    <source>
        <dbReference type="Proteomes" id="UP001525890"/>
    </source>
</evidence>
<organism evidence="1 2">
    <name type="scientific">Laspinema palackyanum D2a</name>
    <dbReference type="NCBI Taxonomy" id="2953684"/>
    <lineage>
        <taxon>Bacteria</taxon>
        <taxon>Bacillati</taxon>
        <taxon>Cyanobacteriota</taxon>
        <taxon>Cyanophyceae</taxon>
        <taxon>Oscillatoriophycideae</taxon>
        <taxon>Oscillatoriales</taxon>
        <taxon>Laspinemataceae</taxon>
        <taxon>Laspinema</taxon>
        <taxon>Laspinema palackyanum</taxon>
    </lineage>
</organism>
<dbReference type="RefSeq" id="WP_368009366.1">
    <property type="nucleotide sequence ID" value="NZ_JAMXFF010000065.1"/>
</dbReference>
<name>A0ABT2MYV4_9CYAN</name>
<protein>
    <submittedName>
        <fullName evidence="1">Uncharacterized protein</fullName>
    </submittedName>
</protein>
<proteinExistence type="predicted"/>
<keyword evidence="2" id="KW-1185">Reference proteome</keyword>